<dbReference type="Proteomes" id="UP001172708">
    <property type="component" value="Unassembled WGS sequence"/>
</dbReference>
<comment type="catalytic activity">
    <reaction evidence="7">
        <text>Endonucleolytic cleavage of RNA, removing 5'-extranucleotides from tRNA precursor.</text>
        <dbReference type="EC" id="3.1.26.5"/>
    </reaction>
</comment>
<evidence type="ECO:0000256" key="1">
    <source>
        <dbReference type="ARBA" id="ARBA00002663"/>
    </source>
</evidence>
<evidence type="ECO:0000256" key="5">
    <source>
        <dbReference type="ARBA" id="ARBA00022801"/>
    </source>
</evidence>
<evidence type="ECO:0000313" key="10">
    <source>
        <dbReference type="Proteomes" id="UP001172708"/>
    </source>
</evidence>
<dbReference type="SUPFAM" id="SSF54211">
    <property type="entry name" value="Ribosomal protein S5 domain 2-like"/>
    <property type="match status" value="1"/>
</dbReference>
<dbReference type="GO" id="GO:0004526">
    <property type="term" value="F:ribonuclease P activity"/>
    <property type="evidence" value="ECO:0007669"/>
    <property type="project" value="UniProtKB-EC"/>
</dbReference>
<sequence>MLPARSRMTAAADFSSAMRLGTRSGRATVVVHMRQTGNAQSIAGFAVSKAVGGAVIRNRVKRRLRAIMRELLPTLPDGTAVVIRALPRSAEVDFARLRADVTDAVGTASRKLSAV</sequence>
<comment type="subunit">
    <text evidence="7">Consists of a catalytic RNA component (M1 or rnpB) and a protein subunit.</text>
</comment>
<keyword evidence="6 7" id="KW-0694">RNA-binding</keyword>
<keyword evidence="10" id="KW-1185">Reference proteome</keyword>
<dbReference type="PROSITE" id="PS00648">
    <property type="entry name" value="RIBONUCLEASE_P"/>
    <property type="match status" value="1"/>
</dbReference>
<dbReference type="RefSeq" id="WP_301141914.1">
    <property type="nucleotide sequence ID" value="NZ_JAUHQA010000001.1"/>
</dbReference>
<accession>A0ABT8GGF2</accession>
<dbReference type="NCBIfam" id="TIGR00188">
    <property type="entry name" value="rnpA"/>
    <property type="match status" value="1"/>
</dbReference>
<proteinExistence type="inferred from homology"/>
<evidence type="ECO:0000256" key="8">
    <source>
        <dbReference type="NCBIfam" id="TIGR00188"/>
    </source>
</evidence>
<comment type="function">
    <text evidence="1 7">RNaseP catalyzes the removal of the 5'-leader sequence from pre-tRNA to produce the mature 5'-terminus. It can also cleave other RNA substrates such as 4.5S RNA. The protein component plays an auxiliary but essential role in vivo by binding to the 5'-leader sequence and broadening the substrate specificity of the ribozyme.</text>
</comment>
<evidence type="ECO:0000256" key="6">
    <source>
        <dbReference type="ARBA" id="ARBA00022884"/>
    </source>
</evidence>
<comment type="similarity">
    <text evidence="7">Belongs to the RnpA family.</text>
</comment>
<dbReference type="PANTHER" id="PTHR33992">
    <property type="entry name" value="RIBONUCLEASE P PROTEIN COMPONENT"/>
    <property type="match status" value="1"/>
</dbReference>
<dbReference type="InterPro" id="IPR014721">
    <property type="entry name" value="Ribsml_uS5_D2-typ_fold_subgr"/>
</dbReference>
<keyword evidence="3 7" id="KW-0540">Nuclease</keyword>
<gene>
    <name evidence="7 9" type="primary">rnpA</name>
    <name evidence="9" type="ORF">QQX02_06150</name>
</gene>
<keyword evidence="5 7" id="KW-0378">Hydrolase</keyword>
<dbReference type="EC" id="3.1.26.5" evidence="7 8"/>
<dbReference type="PANTHER" id="PTHR33992:SF1">
    <property type="entry name" value="RIBONUCLEASE P PROTEIN COMPONENT"/>
    <property type="match status" value="1"/>
</dbReference>
<evidence type="ECO:0000256" key="3">
    <source>
        <dbReference type="ARBA" id="ARBA00022722"/>
    </source>
</evidence>
<organism evidence="9 10">
    <name type="scientific">Demequina muriae</name>
    <dbReference type="NCBI Taxonomy" id="3051664"/>
    <lineage>
        <taxon>Bacteria</taxon>
        <taxon>Bacillati</taxon>
        <taxon>Actinomycetota</taxon>
        <taxon>Actinomycetes</taxon>
        <taxon>Micrococcales</taxon>
        <taxon>Demequinaceae</taxon>
        <taxon>Demequina</taxon>
    </lineage>
</organism>
<evidence type="ECO:0000313" key="9">
    <source>
        <dbReference type="EMBL" id="MDN4480502.1"/>
    </source>
</evidence>
<evidence type="ECO:0000256" key="4">
    <source>
        <dbReference type="ARBA" id="ARBA00022759"/>
    </source>
</evidence>
<dbReference type="InterPro" id="IPR000100">
    <property type="entry name" value="RNase_P"/>
</dbReference>
<dbReference type="InterPro" id="IPR020539">
    <property type="entry name" value="RNase_P_CS"/>
</dbReference>
<keyword evidence="2 7" id="KW-0819">tRNA processing</keyword>
<reference evidence="9" key="1">
    <citation type="submission" date="2023-06" db="EMBL/GenBank/DDBJ databases">
        <title>Egi l300058.</title>
        <authorList>
            <person name="Gao L."/>
            <person name="Fang B.-Z."/>
            <person name="Li W.-J."/>
        </authorList>
    </citation>
    <scope>NUCLEOTIDE SEQUENCE</scope>
    <source>
        <strain evidence="9">EGI L300058</strain>
    </source>
</reference>
<dbReference type="Pfam" id="PF00825">
    <property type="entry name" value="Ribonuclease_P"/>
    <property type="match status" value="1"/>
</dbReference>
<evidence type="ECO:0000256" key="2">
    <source>
        <dbReference type="ARBA" id="ARBA00022694"/>
    </source>
</evidence>
<comment type="caution">
    <text evidence="9">The sequence shown here is derived from an EMBL/GenBank/DDBJ whole genome shotgun (WGS) entry which is preliminary data.</text>
</comment>
<dbReference type="HAMAP" id="MF_00227">
    <property type="entry name" value="RNase_P"/>
    <property type="match status" value="1"/>
</dbReference>
<keyword evidence="4 7" id="KW-0255">Endonuclease</keyword>
<name>A0ABT8GGF2_9MICO</name>
<protein>
    <recommendedName>
        <fullName evidence="7 8">Ribonuclease P protein component</fullName>
        <shortName evidence="7">RNase P protein</shortName>
        <shortName evidence="7">RNaseP protein</shortName>
        <ecNumber evidence="7 8">3.1.26.5</ecNumber>
    </recommendedName>
    <alternativeName>
        <fullName evidence="7">Protein C5</fullName>
    </alternativeName>
</protein>
<evidence type="ECO:0000256" key="7">
    <source>
        <dbReference type="HAMAP-Rule" id="MF_00227"/>
    </source>
</evidence>
<dbReference type="Gene3D" id="3.30.230.10">
    <property type="match status" value="1"/>
</dbReference>
<dbReference type="InterPro" id="IPR020568">
    <property type="entry name" value="Ribosomal_Su5_D2-typ_SF"/>
</dbReference>
<dbReference type="EMBL" id="JAUHQA010000001">
    <property type="protein sequence ID" value="MDN4480502.1"/>
    <property type="molecule type" value="Genomic_DNA"/>
</dbReference>